<dbReference type="PROSITE" id="PS51257">
    <property type="entry name" value="PROKAR_LIPOPROTEIN"/>
    <property type="match status" value="1"/>
</dbReference>
<name>A0AAJ1HPZ8_LIMMU</name>
<organism evidence="2 3">
    <name type="scientific">Limosilactobacillus mucosae</name>
    <name type="common">Lactobacillus mucosae</name>
    <dbReference type="NCBI Taxonomy" id="97478"/>
    <lineage>
        <taxon>Bacteria</taxon>
        <taxon>Bacillati</taxon>
        <taxon>Bacillota</taxon>
        <taxon>Bacilli</taxon>
        <taxon>Lactobacillales</taxon>
        <taxon>Lactobacillaceae</taxon>
        <taxon>Limosilactobacillus</taxon>
    </lineage>
</organism>
<dbReference type="Proteomes" id="UP001218021">
    <property type="component" value="Unassembled WGS sequence"/>
</dbReference>
<evidence type="ECO:0000313" key="3">
    <source>
        <dbReference type="Proteomes" id="UP001218021"/>
    </source>
</evidence>
<evidence type="ECO:0000256" key="1">
    <source>
        <dbReference type="SAM" id="SignalP"/>
    </source>
</evidence>
<accession>A0AAJ1HPZ8</accession>
<dbReference type="RefSeq" id="WP_272207556.1">
    <property type="nucleotide sequence ID" value="NZ_JAQONC010000007.1"/>
</dbReference>
<evidence type="ECO:0008006" key="4">
    <source>
        <dbReference type="Google" id="ProtNLM"/>
    </source>
</evidence>
<protein>
    <recommendedName>
        <fullName evidence="4">Lipoprotein</fullName>
    </recommendedName>
</protein>
<proteinExistence type="predicted"/>
<feature type="chain" id="PRO_5042516489" description="Lipoprotein" evidence="1">
    <location>
        <begin position="26"/>
        <end position="99"/>
    </location>
</feature>
<reference evidence="2" key="1">
    <citation type="submission" date="2023-01" db="EMBL/GenBank/DDBJ databases">
        <title>Genome analysis of 13 Lactobacillus isolated from gut of wild boar.</title>
        <authorList>
            <person name="Papp P."/>
            <person name="Libisch B."/>
            <person name="Nagy T."/>
            <person name="Olasz F."/>
        </authorList>
    </citation>
    <scope>NUCLEOTIDE SEQUENCE</scope>
    <source>
        <strain evidence="2">F108</strain>
    </source>
</reference>
<gene>
    <name evidence="2" type="ORF">PO158_01280</name>
</gene>
<dbReference type="AlphaFoldDB" id="A0AAJ1HPZ8"/>
<feature type="signal peptide" evidence="1">
    <location>
        <begin position="1"/>
        <end position="25"/>
    </location>
</feature>
<sequence>MKKSILVVMFLSMIFILSGCGSSSANNTADMKTMIETEADHVGYHHAKWPFFDEDWHFKKRSNGHYSSHGTFTTPDGEEHEFSAVIDPETLEFDDFYAN</sequence>
<keyword evidence="1" id="KW-0732">Signal</keyword>
<evidence type="ECO:0000313" key="2">
    <source>
        <dbReference type="EMBL" id="MDC2826926.1"/>
    </source>
</evidence>
<dbReference type="EMBL" id="JAQOND010000006">
    <property type="protein sequence ID" value="MDC2826926.1"/>
    <property type="molecule type" value="Genomic_DNA"/>
</dbReference>
<comment type="caution">
    <text evidence="2">The sequence shown here is derived from an EMBL/GenBank/DDBJ whole genome shotgun (WGS) entry which is preliminary data.</text>
</comment>